<evidence type="ECO:0000313" key="6">
    <source>
        <dbReference type="Proteomes" id="UP001501822"/>
    </source>
</evidence>
<dbReference type="Gene3D" id="3.40.50.2300">
    <property type="match status" value="2"/>
</dbReference>
<feature type="domain" description="HTH lacI-type" evidence="4">
    <location>
        <begin position="24"/>
        <end position="78"/>
    </location>
</feature>
<dbReference type="PANTHER" id="PTHR30146">
    <property type="entry name" value="LACI-RELATED TRANSCRIPTIONAL REPRESSOR"/>
    <property type="match status" value="1"/>
</dbReference>
<dbReference type="CDD" id="cd06267">
    <property type="entry name" value="PBP1_LacI_sugar_binding-like"/>
    <property type="match status" value="1"/>
</dbReference>
<dbReference type="EMBL" id="BAAABM010000007">
    <property type="protein sequence ID" value="GAA0317951.1"/>
    <property type="molecule type" value="Genomic_DNA"/>
</dbReference>
<dbReference type="GO" id="GO:0003677">
    <property type="term" value="F:DNA binding"/>
    <property type="evidence" value="ECO:0007669"/>
    <property type="project" value="UniProtKB-KW"/>
</dbReference>
<evidence type="ECO:0000259" key="4">
    <source>
        <dbReference type="PROSITE" id="PS50932"/>
    </source>
</evidence>
<dbReference type="SUPFAM" id="SSF53822">
    <property type="entry name" value="Periplasmic binding protein-like I"/>
    <property type="match status" value="1"/>
</dbReference>
<dbReference type="SMART" id="SM00354">
    <property type="entry name" value="HTH_LACI"/>
    <property type="match status" value="1"/>
</dbReference>
<keyword evidence="6" id="KW-1185">Reference proteome</keyword>
<gene>
    <name evidence="5" type="ORF">GCM10010151_04780</name>
</gene>
<dbReference type="Pfam" id="PF13377">
    <property type="entry name" value="Peripla_BP_3"/>
    <property type="match status" value="1"/>
</dbReference>
<dbReference type="PANTHER" id="PTHR30146:SF109">
    <property type="entry name" value="HTH-TYPE TRANSCRIPTIONAL REGULATOR GALS"/>
    <property type="match status" value="1"/>
</dbReference>
<accession>A0ABN0VUX6</accession>
<dbReference type="CDD" id="cd01392">
    <property type="entry name" value="HTH_LacI"/>
    <property type="match status" value="1"/>
</dbReference>
<keyword evidence="2 5" id="KW-0238">DNA-binding</keyword>
<keyword evidence="3" id="KW-0804">Transcription</keyword>
<comment type="caution">
    <text evidence="5">The sequence shown here is derived from an EMBL/GenBank/DDBJ whole genome shotgun (WGS) entry which is preliminary data.</text>
</comment>
<evidence type="ECO:0000256" key="2">
    <source>
        <dbReference type="ARBA" id="ARBA00023125"/>
    </source>
</evidence>
<dbReference type="PROSITE" id="PS50932">
    <property type="entry name" value="HTH_LACI_2"/>
    <property type="match status" value="1"/>
</dbReference>
<name>A0ABN0VUX6_9ACTN</name>
<organism evidence="5 6">
    <name type="scientific">Actinoallomurus spadix</name>
    <dbReference type="NCBI Taxonomy" id="79912"/>
    <lineage>
        <taxon>Bacteria</taxon>
        <taxon>Bacillati</taxon>
        <taxon>Actinomycetota</taxon>
        <taxon>Actinomycetes</taxon>
        <taxon>Streptosporangiales</taxon>
        <taxon>Thermomonosporaceae</taxon>
        <taxon>Actinoallomurus</taxon>
    </lineage>
</organism>
<dbReference type="InterPro" id="IPR046335">
    <property type="entry name" value="LacI/GalR-like_sensor"/>
</dbReference>
<reference evidence="5 6" key="1">
    <citation type="journal article" date="2019" name="Int. J. Syst. Evol. Microbiol.">
        <title>The Global Catalogue of Microorganisms (GCM) 10K type strain sequencing project: providing services to taxonomists for standard genome sequencing and annotation.</title>
        <authorList>
            <consortium name="The Broad Institute Genomics Platform"/>
            <consortium name="The Broad Institute Genome Sequencing Center for Infectious Disease"/>
            <person name="Wu L."/>
            <person name="Ma J."/>
        </authorList>
    </citation>
    <scope>NUCLEOTIDE SEQUENCE [LARGE SCALE GENOMIC DNA]</scope>
    <source>
        <strain evidence="5 6">JCM 3146</strain>
    </source>
</reference>
<keyword evidence="1" id="KW-0805">Transcription regulation</keyword>
<dbReference type="InterPro" id="IPR028082">
    <property type="entry name" value="Peripla_BP_I"/>
</dbReference>
<evidence type="ECO:0000256" key="3">
    <source>
        <dbReference type="ARBA" id="ARBA00023163"/>
    </source>
</evidence>
<proteinExistence type="predicted"/>
<dbReference type="Pfam" id="PF00356">
    <property type="entry name" value="LacI"/>
    <property type="match status" value="1"/>
</dbReference>
<protein>
    <submittedName>
        <fullName evidence="5">LacI family DNA-binding transcriptional regulator</fullName>
    </submittedName>
</protein>
<evidence type="ECO:0000256" key="1">
    <source>
        <dbReference type="ARBA" id="ARBA00023015"/>
    </source>
</evidence>
<sequence>MNGRELSAPSCTMETPTLAHIETPTLAHVAALAGVSPATASRVINGTARVSPRARSRVEEAVQRLGYVRHRAAPADRRSGSIAAVVCEDDARVFTDQFFARLFSGVRRELGDDRELVVLVVGRSGRWGTVAEYLRGGRADGVLLISAHGAPAMALRQTGVPVLLAGRPLWTTPLPYVDADNRGGARTAVDYLLRCGRQTIGTIAGPPDRAVGVDRLAGYRAAIGDAGLPTAGLITYGDLHQASGEHAMNRLLDRRPDIDAVLCASDQMAVGALRALRRTGRRVPEDVAVVGFDDSPIAGRVRPRLTTVRQPIEDMGVRMARELLGRIAGDASSGQGVVLNTKLIIRDSA</sequence>
<dbReference type="InterPro" id="IPR000843">
    <property type="entry name" value="HTH_LacI"/>
</dbReference>
<dbReference type="Gene3D" id="1.10.260.40">
    <property type="entry name" value="lambda repressor-like DNA-binding domains"/>
    <property type="match status" value="1"/>
</dbReference>
<dbReference type="InterPro" id="IPR010982">
    <property type="entry name" value="Lambda_DNA-bd_dom_sf"/>
</dbReference>
<dbReference type="Proteomes" id="UP001501822">
    <property type="component" value="Unassembled WGS sequence"/>
</dbReference>
<dbReference type="SUPFAM" id="SSF47413">
    <property type="entry name" value="lambda repressor-like DNA-binding domains"/>
    <property type="match status" value="1"/>
</dbReference>
<evidence type="ECO:0000313" key="5">
    <source>
        <dbReference type="EMBL" id="GAA0317951.1"/>
    </source>
</evidence>